<dbReference type="Proteomes" id="UP000812287">
    <property type="component" value="Unassembled WGS sequence"/>
</dbReference>
<dbReference type="GeneID" id="66103493"/>
<dbReference type="RefSeq" id="XP_043043868.1">
    <property type="nucleotide sequence ID" value="XM_043181197.1"/>
</dbReference>
<feature type="region of interest" description="Disordered" evidence="1">
    <location>
        <begin position="155"/>
        <end position="217"/>
    </location>
</feature>
<reference evidence="2" key="1">
    <citation type="submission" date="2020-11" db="EMBL/GenBank/DDBJ databases">
        <title>Adaptations for nitrogen fixation in a non-lichenized fungal sporocarp promotes dispersal by wood-feeding termites.</title>
        <authorList>
            <consortium name="DOE Joint Genome Institute"/>
            <person name="Koch R.A."/>
            <person name="Yoon G."/>
            <person name="Arayal U."/>
            <person name="Lail K."/>
            <person name="Amirebrahimi M."/>
            <person name="Labutti K."/>
            <person name="Lipzen A."/>
            <person name="Riley R."/>
            <person name="Barry K."/>
            <person name="Henrissat B."/>
            <person name="Grigoriev I.V."/>
            <person name="Herr J.R."/>
            <person name="Aime M.C."/>
        </authorList>
    </citation>
    <scope>NUCLEOTIDE SEQUENCE</scope>
    <source>
        <strain evidence="2">MCA 3950</strain>
    </source>
</reference>
<proteinExistence type="predicted"/>
<sequence length="279" mass="31118">MEANDELVSSLPIRFSDRLPLQIHQFPLLSQPLQPPPSAVASGKRIRARIKPSVRRLEVHVPADTRPDVWNGDRGRDLGVAQLEDDREKNQGPNGKGEEEPRLSEIRLRSEQVAQNGAHMLGIVRDGELHLHPVSETHQFRPTLTYLDLLSQKNRRRGGLGSDSDSDSGPPPDPDDPTPVTPMKKEKKASSEAKEVQVSARKADEKGGMQPFQGGLSTVRREMLQAIRAEEDESWEDLQYKDAATEDAEDAFEGVFSQYADDLECRTDVTAFLKNIRGL</sequence>
<feature type="compositionally biased region" description="Basic and acidic residues" evidence="1">
    <location>
        <begin position="188"/>
        <end position="207"/>
    </location>
</feature>
<comment type="caution">
    <text evidence="2">The sequence shown here is derived from an EMBL/GenBank/DDBJ whole genome shotgun (WGS) entry which is preliminary data.</text>
</comment>
<feature type="compositionally biased region" description="Basic and acidic residues" evidence="1">
    <location>
        <begin position="84"/>
        <end position="105"/>
    </location>
</feature>
<evidence type="ECO:0000256" key="1">
    <source>
        <dbReference type="SAM" id="MobiDB-lite"/>
    </source>
</evidence>
<dbReference type="EMBL" id="MU250526">
    <property type="protein sequence ID" value="KAG7450368.1"/>
    <property type="molecule type" value="Genomic_DNA"/>
</dbReference>
<gene>
    <name evidence="2" type="ORF">BT62DRAFT_508392</name>
</gene>
<protein>
    <recommendedName>
        <fullName evidence="4">DNA-directed RNA polymerase III subunit Rpc5</fullName>
    </recommendedName>
</protein>
<dbReference type="PANTHER" id="PTHR12069:SF0">
    <property type="entry name" value="DNA-DIRECTED RNA POLYMERASE III SUBUNIT RPC5"/>
    <property type="match status" value="1"/>
</dbReference>
<feature type="compositionally biased region" description="Pro residues" evidence="1">
    <location>
        <begin position="169"/>
        <end position="180"/>
    </location>
</feature>
<evidence type="ECO:0000313" key="2">
    <source>
        <dbReference type="EMBL" id="KAG7450368.1"/>
    </source>
</evidence>
<feature type="region of interest" description="Disordered" evidence="1">
    <location>
        <begin position="65"/>
        <end position="105"/>
    </location>
</feature>
<dbReference type="GO" id="GO:0042797">
    <property type="term" value="P:tRNA transcription by RNA polymerase III"/>
    <property type="evidence" value="ECO:0007669"/>
    <property type="project" value="TreeGrafter"/>
</dbReference>
<dbReference type="Pfam" id="PF04801">
    <property type="entry name" value="RPC5"/>
    <property type="match status" value="1"/>
</dbReference>
<dbReference type="PANTHER" id="PTHR12069">
    <property type="entry name" value="DNA-DIRECTED RNA POLYMERASES III 80 KDA POLYPEPTIDE RNA POLYMERASE III SUBUNIT 5"/>
    <property type="match status" value="1"/>
</dbReference>
<keyword evidence="3" id="KW-1185">Reference proteome</keyword>
<dbReference type="GO" id="GO:0005666">
    <property type="term" value="C:RNA polymerase III complex"/>
    <property type="evidence" value="ECO:0007669"/>
    <property type="project" value="TreeGrafter"/>
</dbReference>
<organism evidence="2 3">
    <name type="scientific">Guyanagaster necrorhizus</name>
    <dbReference type="NCBI Taxonomy" id="856835"/>
    <lineage>
        <taxon>Eukaryota</taxon>
        <taxon>Fungi</taxon>
        <taxon>Dikarya</taxon>
        <taxon>Basidiomycota</taxon>
        <taxon>Agaricomycotina</taxon>
        <taxon>Agaricomycetes</taxon>
        <taxon>Agaricomycetidae</taxon>
        <taxon>Agaricales</taxon>
        <taxon>Marasmiineae</taxon>
        <taxon>Physalacriaceae</taxon>
        <taxon>Guyanagaster</taxon>
    </lineage>
</organism>
<dbReference type="OrthoDB" id="340681at2759"/>
<dbReference type="InterPro" id="IPR006886">
    <property type="entry name" value="RNA_pol_III_Rpc5"/>
</dbReference>
<dbReference type="AlphaFoldDB" id="A0A9P7W191"/>
<name>A0A9P7W191_9AGAR</name>
<evidence type="ECO:0008006" key="4">
    <source>
        <dbReference type="Google" id="ProtNLM"/>
    </source>
</evidence>
<feature type="compositionally biased region" description="Basic and acidic residues" evidence="1">
    <location>
        <begin position="65"/>
        <end position="77"/>
    </location>
</feature>
<evidence type="ECO:0000313" key="3">
    <source>
        <dbReference type="Proteomes" id="UP000812287"/>
    </source>
</evidence>
<accession>A0A9P7W191</accession>